<dbReference type="AlphaFoldDB" id="A0A6B0VJK0"/>
<dbReference type="PANTHER" id="PTHR38663">
    <property type="match status" value="1"/>
</dbReference>
<dbReference type="SUPFAM" id="SSF51905">
    <property type="entry name" value="FAD/NAD(P)-binding domain"/>
    <property type="match status" value="1"/>
</dbReference>
<dbReference type="RefSeq" id="WP_160064387.1">
    <property type="nucleotide sequence ID" value="NZ_WUYX01000027.1"/>
</dbReference>
<dbReference type="InterPro" id="IPR036188">
    <property type="entry name" value="FAD/NAD-bd_sf"/>
</dbReference>
<reference evidence="2 3" key="1">
    <citation type="submission" date="2020-01" db="EMBL/GenBank/DDBJ databases">
        <title>Natronorubrum sp. JWXQ-INN 674 isolated from Inner Mongolia Autonomous Region of China.</title>
        <authorList>
            <person name="Xue Q."/>
        </authorList>
    </citation>
    <scope>NUCLEOTIDE SEQUENCE [LARGE SCALE GENOMIC DNA]</scope>
    <source>
        <strain evidence="2 3">JWXQ-INN-674</strain>
    </source>
</reference>
<comment type="caution">
    <text evidence="2">The sequence shown here is derived from an EMBL/GenBank/DDBJ whole genome shotgun (WGS) entry which is preliminary data.</text>
</comment>
<accession>A0A6B0VJK0</accession>
<organism evidence="2 3">
    <name type="scientific">Natronorubrum halalkaliphilum</name>
    <dbReference type="NCBI Taxonomy" id="2691917"/>
    <lineage>
        <taxon>Archaea</taxon>
        <taxon>Methanobacteriati</taxon>
        <taxon>Methanobacteriota</taxon>
        <taxon>Stenosarchaea group</taxon>
        <taxon>Halobacteria</taxon>
        <taxon>Halobacteriales</taxon>
        <taxon>Natrialbaceae</taxon>
        <taxon>Natronorubrum</taxon>
    </lineage>
</organism>
<evidence type="ECO:0000259" key="1">
    <source>
        <dbReference type="Pfam" id="PF13454"/>
    </source>
</evidence>
<feature type="domain" description="FAD-dependent urate hydroxylase HpyO/Asp monooxygenase CreE-like FAD/NAD(P)-binding" evidence="1">
    <location>
        <begin position="14"/>
        <end position="161"/>
    </location>
</feature>
<dbReference type="Gene3D" id="3.50.50.60">
    <property type="entry name" value="FAD/NAD(P)-binding domain"/>
    <property type="match status" value="1"/>
</dbReference>
<keyword evidence="3" id="KW-1185">Reference proteome</keyword>
<protein>
    <submittedName>
        <fullName evidence="2">Thioredoxin reductase</fullName>
    </submittedName>
</protein>
<dbReference type="Proteomes" id="UP000434101">
    <property type="component" value="Unassembled WGS sequence"/>
</dbReference>
<evidence type="ECO:0000313" key="3">
    <source>
        <dbReference type="Proteomes" id="UP000434101"/>
    </source>
</evidence>
<name>A0A6B0VJK0_9EURY</name>
<evidence type="ECO:0000313" key="2">
    <source>
        <dbReference type="EMBL" id="MXV62011.1"/>
    </source>
</evidence>
<dbReference type="PANTHER" id="PTHR38663:SF1">
    <property type="entry name" value="L-ORNITHINE N(5)-MONOOXYGENASE"/>
    <property type="match status" value="1"/>
</dbReference>
<proteinExistence type="predicted"/>
<gene>
    <name evidence="2" type="ORF">GS429_08050</name>
</gene>
<dbReference type="InterPro" id="IPR038732">
    <property type="entry name" value="HpyO/CreE_NAD-binding"/>
</dbReference>
<sequence>MTTHDSTQQFGCTIIGGGIHGTYLAQRLFEDASFDKSDVCILDPHDRLLASFREKARACGMEALRSTFVHHVGTEPFGLESFAEANGREDELVPTVDYPDRPSLDLFLDHSAYVIDRKDLESLHRRAAVDAIHELPNETGFRLETTAGPVDTDHCVLAIGHGGRYRRPDWARDLDGVEHVWGGFDPDASVDRTIVVGGGITAAQLACELSETQSVGLLSRHPFEWEVSEADPPWINWSHVEDTLHSYPSGSSERFETISEARNTATIPPYLYPELEDRIDEGTVTLAQGAVESATNEDGSVQLSLEHGLQLLGDRVVLATGFEPVFDHPFVDRIVEELELTRGYRGMPVLDDDTLAWQRDDGRFVPLYVSGALALETVGPYAPNIPGARRAGDRITAAITQRRRRIKADGTEESVSGTGASD</sequence>
<dbReference type="Pfam" id="PF13454">
    <property type="entry name" value="NAD_binding_9"/>
    <property type="match status" value="1"/>
</dbReference>
<dbReference type="OrthoDB" id="201607at2157"/>
<dbReference type="EMBL" id="WUYX01000027">
    <property type="protein sequence ID" value="MXV62011.1"/>
    <property type="molecule type" value="Genomic_DNA"/>
</dbReference>